<dbReference type="InterPro" id="IPR027417">
    <property type="entry name" value="P-loop_NTPase"/>
</dbReference>
<dbReference type="Proteomes" id="UP000637628">
    <property type="component" value="Unassembled WGS sequence"/>
</dbReference>
<sequence>MVLVERQEALGLLTTALTSCIGGAGLAIAVNGPVGGGKTELLRQFAQQALESDATFLNATASRTERASPLGVTSQLFTGAMLSVEQTERAGRLIEDGMLTAAVLDGSDNATYVSGCLSGVFSALTEILLESALDRPLLVAVDDAHFADIASLQFLLYLVRRIGNARILVVLCEALRPAPGYAVFRADLTSQFNCRQVGLKLLSVRGAAAVLSQRIPRGERLAAAFHRVSGGNPMLLNALILDHQQLAAGSDPNGEAAAPLAGEAFGQAVLSCLYRSTGHLLRLVQVIAVLDTPAPVALISELLGFDADSTVRAISAAIEIGLLRDHQQLRHARARAAVLDAMTVAERAALHERAASVLRATGASPAVVARHVIAANVADPTRFVPTLMAAAVNALESDDAALALACCRMAEGAQGGTQSRLHVRALRVQVQWRVDPTSACHTIGELSKAARAGQLTAQDALPLIGYLLWCGQPSEAMELLERLDAAAADAGDEDTAAGLYFFRLQARHLHPSLVARLGPQRSRPRVDAVPPRRSLQLQVAMVIEALLAGSPTADVRAEAQHILQTNRLDETTATLSLVYLESLIIGEHLKTAATWCDMLLEQAERRRVLRWQAMYGAIRALIQLRQGDLTAAGESARSALELVPARGWGVLLGLPLSVSLHTADRSADAATVPESSLQMPKPLLETRYGLYYLRARGRFNLERGNTRAAMKDFDTCREIAAEWSLDLPELAPWRVDMAEAMLHLGQSARARELVDEHLVRLRPAVETSPAGSHPSATPAAGGAARELNRVLNKLELIAGSRNGQEQRLPASGAEPAVPAGQQAGSAINSPVAHLSEAERRVATLAAQGHTNRQIAALLFVTVSTVEQHLTNVYRKLRGRRRTDLPAVMGQTQNSL</sequence>
<dbReference type="InterPro" id="IPR000792">
    <property type="entry name" value="Tscrpt_reg_LuxR_C"/>
</dbReference>
<dbReference type="EMBL" id="BOML01000084">
    <property type="protein sequence ID" value="GIE07520.1"/>
    <property type="molecule type" value="Genomic_DNA"/>
</dbReference>
<gene>
    <name evidence="6" type="ORF">Adu01nite_88700</name>
</gene>
<dbReference type="InterPro" id="IPR041664">
    <property type="entry name" value="AAA_16"/>
</dbReference>
<dbReference type="InterPro" id="IPR011990">
    <property type="entry name" value="TPR-like_helical_dom_sf"/>
</dbReference>
<dbReference type="InterPro" id="IPR039420">
    <property type="entry name" value="WalR-like"/>
</dbReference>
<proteinExistence type="predicted"/>
<dbReference type="Gene3D" id="1.10.10.10">
    <property type="entry name" value="Winged helix-like DNA-binding domain superfamily/Winged helix DNA-binding domain"/>
    <property type="match status" value="1"/>
</dbReference>
<keyword evidence="3" id="KW-0804">Transcription</keyword>
<dbReference type="PROSITE" id="PS50043">
    <property type="entry name" value="HTH_LUXR_2"/>
    <property type="match status" value="1"/>
</dbReference>
<accession>A0ABQ3ZCK0</accession>
<dbReference type="SUPFAM" id="SSF48452">
    <property type="entry name" value="TPR-like"/>
    <property type="match status" value="1"/>
</dbReference>
<feature type="region of interest" description="Disordered" evidence="4">
    <location>
        <begin position="765"/>
        <end position="784"/>
    </location>
</feature>
<keyword evidence="1" id="KW-0805">Transcription regulation</keyword>
<evidence type="ECO:0000313" key="6">
    <source>
        <dbReference type="EMBL" id="GIE07520.1"/>
    </source>
</evidence>
<keyword evidence="7" id="KW-1185">Reference proteome</keyword>
<dbReference type="PANTHER" id="PTHR43214">
    <property type="entry name" value="TWO-COMPONENT RESPONSE REGULATOR"/>
    <property type="match status" value="1"/>
</dbReference>
<dbReference type="SMART" id="SM00421">
    <property type="entry name" value="HTH_LUXR"/>
    <property type="match status" value="1"/>
</dbReference>
<dbReference type="CDD" id="cd06170">
    <property type="entry name" value="LuxR_C_like"/>
    <property type="match status" value="1"/>
</dbReference>
<feature type="domain" description="HTH luxR-type" evidence="5">
    <location>
        <begin position="827"/>
        <end position="892"/>
    </location>
</feature>
<feature type="region of interest" description="Disordered" evidence="4">
    <location>
        <begin position="801"/>
        <end position="827"/>
    </location>
</feature>
<dbReference type="InterPro" id="IPR016032">
    <property type="entry name" value="Sig_transdc_resp-reg_C-effctor"/>
</dbReference>
<dbReference type="PRINTS" id="PR00038">
    <property type="entry name" value="HTHLUXR"/>
</dbReference>
<dbReference type="Pfam" id="PF13191">
    <property type="entry name" value="AAA_16"/>
    <property type="match status" value="1"/>
</dbReference>
<evidence type="ECO:0000256" key="1">
    <source>
        <dbReference type="ARBA" id="ARBA00023015"/>
    </source>
</evidence>
<evidence type="ECO:0000259" key="5">
    <source>
        <dbReference type="PROSITE" id="PS50043"/>
    </source>
</evidence>
<evidence type="ECO:0000256" key="2">
    <source>
        <dbReference type="ARBA" id="ARBA00023125"/>
    </source>
</evidence>
<dbReference type="InterPro" id="IPR036388">
    <property type="entry name" value="WH-like_DNA-bd_sf"/>
</dbReference>
<comment type="caution">
    <text evidence="6">The sequence shown here is derived from an EMBL/GenBank/DDBJ whole genome shotgun (WGS) entry which is preliminary data.</text>
</comment>
<organism evidence="6 7">
    <name type="scientific">Paractinoplanes durhamensis</name>
    <dbReference type="NCBI Taxonomy" id="113563"/>
    <lineage>
        <taxon>Bacteria</taxon>
        <taxon>Bacillati</taxon>
        <taxon>Actinomycetota</taxon>
        <taxon>Actinomycetes</taxon>
        <taxon>Micromonosporales</taxon>
        <taxon>Micromonosporaceae</taxon>
        <taxon>Paractinoplanes</taxon>
    </lineage>
</organism>
<dbReference type="RefSeq" id="WP_203735360.1">
    <property type="nucleotide sequence ID" value="NZ_BAAATX010000041.1"/>
</dbReference>
<dbReference type="Pfam" id="PF00196">
    <property type="entry name" value="GerE"/>
    <property type="match status" value="1"/>
</dbReference>
<dbReference type="SUPFAM" id="SSF52540">
    <property type="entry name" value="P-loop containing nucleoside triphosphate hydrolases"/>
    <property type="match status" value="1"/>
</dbReference>
<evidence type="ECO:0000256" key="3">
    <source>
        <dbReference type="ARBA" id="ARBA00023163"/>
    </source>
</evidence>
<dbReference type="PROSITE" id="PS51257">
    <property type="entry name" value="PROKAR_LIPOPROTEIN"/>
    <property type="match status" value="1"/>
</dbReference>
<evidence type="ECO:0000256" key="4">
    <source>
        <dbReference type="SAM" id="MobiDB-lite"/>
    </source>
</evidence>
<evidence type="ECO:0000313" key="7">
    <source>
        <dbReference type="Proteomes" id="UP000637628"/>
    </source>
</evidence>
<protein>
    <submittedName>
        <fullName evidence="6">Transcriptional regulator</fullName>
    </submittedName>
</protein>
<name>A0ABQ3ZCK0_9ACTN</name>
<reference evidence="6 7" key="1">
    <citation type="submission" date="2021-01" db="EMBL/GenBank/DDBJ databases">
        <title>Whole genome shotgun sequence of Actinoplanes durhamensis NBRC 14914.</title>
        <authorList>
            <person name="Komaki H."/>
            <person name="Tamura T."/>
        </authorList>
    </citation>
    <scope>NUCLEOTIDE SEQUENCE [LARGE SCALE GENOMIC DNA]</scope>
    <source>
        <strain evidence="6 7">NBRC 14914</strain>
    </source>
</reference>
<keyword evidence="2" id="KW-0238">DNA-binding</keyword>
<dbReference type="PROSITE" id="PS00622">
    <property type="entry name" value="HTH_LUXR_1"/>
    <property type="match status" value="1"/>
</dbReference>
<dbReference type="PANTHER" id="PTHR43214:SF24">
    <property type="entry name" value="TRANSCRIPTIONAL REGULATORY PROTEIN NARL-RELATED"/>
    <property type="match status" value="1"/>
</dbReference>
<dbReference type="SUPFAM" id="SSF46894">
    <property type="entry name" value="C-terminal effector domain of the bipartite response regulators"/>
    <property type="match status" value="1"/>
</dbReference>